<dbReference type="Pfam" id="PF06224">
    <property type="entry name" value="AlkZ-like"/>
    <property type="match status" value="1"/>
</dbReference>
<proteinExistence type="predicted"/>
<reference evidence="1" key="1">
    <citation type="submission" date="2024-06" db="EMBL/GenBank/DDBJ databases">
        <title>The genome sequences of Kitasatospora sp. strain HUAS MG31.</title>
        <authorList>
            <person name="Mo P."/>
        </authorList>
    </citation>
    <scope>NUCLEOTIDE SEQUENCE</scope>
    <source>
        <strain evidence="1">HUAS MG31</strain>
    </source>
</reference>
<organism evidence="1">
    <name type="scientific">Kitasatospora camelliae</name>
    <dbReference type="NCBI Taxonomy" id="3156397"/>
    <lineage>
        <taxon>Bacteria</taxon>
        <taxon>Bacillati</taxon>
        <taxon>Actinomycetota</taxon>
        <taxon>Actinomycetes</taxon>
        <taxon>Kitasatosporales</taxon>
        <taxon>Streptomycetaceae</taxon>
        <taxon>Kitasatospora</taxon>
    </lineage>
</organism>
<keyword evidence="1" id="KW-0238">DNA-binding</keyword>
<sequence length="367" mass="40198">MGEPVLDRRSLNRALLARQLLLERSTMPAAAAVEHLVGLQAQAPFPPYYGLWSRLAGFRAEELAALLREGGVVRLVLMRGTIHLVTAEDCGRLRPVLAESLARSLQGTFGRKLDGLDLAAVAAHGRELVEREPLTLGALGDRLAERWPDRDPFALANAVRNLTPLVQTPPRAVWGEAGQAVHTSAESWLGGAPQAATSPDEVVLRYLAAFGPAGVKDAQLWSGMTRLAASFKRLRDRLVVFRDENGQELYDLPEAPRPEPGTAAPVRYLAEFDNLLLSHADRARILTEEQRRAVFTRNGLIRSTILVDGFVAGLWRIDSAKGVHTLVVEPFGRLAKRARTALEREGERLLAFASDGAGVHELRFEEA</sequence>
<dbReference type="KEGG" id="kcm:ABWK59_26055"/>
<protein>
    <submittedName>
        <fullName evidence="1">Winged helix DNA-binding domain-containing protein</fullName>
    </submittedName>
</protein>
<dbReference type="InterPro" id="IPR009351">
    <property type="entry name" value="AlkZ-like"/>
</dbReference>
<dbReference type="RefSeq" id="WP_354643049.1">
    <property type="nucleotide sequence ID" value="NZ_CP159872.1"/>
</dbReference>
<dbReference type="AlphaFoldDB" id="A0AAU8K259"/>
<name>A0AAU8K259_9ACTN</name>
<dbReference type="PANTHER" id="PTHR38479:SF2">
    <property type="entry name" value="WINGED HELIX DNA-BINDING DOMAIN-CONTAINING PROTEIN"/>
    <property type="match status" value="1"/>
</dbReference>
<dbReference type="PANTHER" id="PTHR38479">
    <property type="entry name" value="LMO0824 PROTEIN"/>
    <property type="match status" value="1"/>
</dbReference>
<dbReference type="GO" id="GO:0003677">
    <property type="term" value="F:DNA binding"/>
    <property type="evidence" value="ECO:0007669"/>
    <property type="project" value="UniProtKB-KW"/>
</dbReference>
<evidence type="ECO:0000313" key="1">
    <source>
        <dbReference type="EMBL" id="XCM82123.1"/>
    </source>
</evidence>
<gene>
    <name evidence="1" type="ORF">ABWK59_26055</name>
</gene>
<accession>A0AAU8K259</accession>
<dbReference type="EMBL" id="CP159872">
    <property type="protein sequence ID" value="XCM82123.1"/>
    <property type="molecule type" value="Genomic_DNA"/>
</dbReference>